<feature type="region of interest" description="Disordered" evidence="4">
    <location>
        <begin position="1"/>
        <end position="89"/>
    </location>
</feature>
<accession>A0A6A5QEG4</accession>
<reference evidence="5" key="1">
    <citation type="journal article" date="2020" name="Stud. Mycol.">
        <title>101 Dothideomycetes genomes: a test case for predicting lifestyles and emergence of pathogens.</title>
        <authorList>
            <person name="Haridas S."/>
            <person name="Albert R."/>
            <person name="Binder M."/>
            <person name="Bloem J."/>
            <person name="Labutti K."/>
            <person name="Salamov A."/>
            <person name="Andreopoulos B."/>
            <person name="Baker S."/>
            <person name="Barry K."/>
            <person name="Bills G."/>
            <person name="Bluhm B."/>
            <person name="Cannon C."/>
            <person name="Castanera R."/>
            <person name="Culley D."/>
            <person name="Daum C."/>
            <person name="Ezra D."/>
            <person name="Gonzalez J."/>
            <person name="Henrissat B."/>
            <person name="Kuo A."/>
            <person name="Liang C."/>
            <person name="Lipzen A."/>
            <person name="Lutzoni F."/>
            <person name="Magnuson J."/>
            <person name="Mondo S."/>
            <person name="Nolan M."/>
            <person name="Ohm R."/>
            <person name="Pangilinan J."/>
            <person name="Park H.-J."/>
            <person name="Ramirez L."/>
            <person name="Alfaro M."/>
            <person name="Sun H."/>
            <person name="Tritt A."/>
            <person name="Yoshinaga Y."/>
            <person name="Zwiers L.-H."/>
            <person name="Turgeon B."/>
            <person name="Goodwin S."/>
            <person name="Spatafora J."/>
            <person name="Crous P."/>
            <person name="Grigoriev I."/>
        </authorList>
    </citation>
    <scope>NUCLEOTIDE SEQUENCE</scope>
    <source>
        <strain evidence="5">HMLAC05119</strain>
    </source>
</reference>
<gene>
    <name evidence="5" type="ORF">BDU57DRAFT_521960</name>
</gene>
<dbReference type="Proteomes" id="UP000800096">
    <property type="component" value="Unassembled WGS sequence"/>
</dbReference>
<dbReference type="InterPro" id="IPR001911">
    <property type="entry name" value="Ribosomal_bS21"/>
</dbReference>
<dbReference type="InterPro" id="IPR052837">
    <property type="entry name" value="Mitoribosomal_bS21"/>
</dbReference>
<dbReference type="Pfam" id="PF01165">
    <property type="entry name" value="Ribosomal_S21"/>
    <property type="match status" value="1"/>
</dbReference>
<protein>
    <submittedName>
        <fullName evidence="5">Uncharacterized protein</fullName>
    </submittedName>
</protein>
<organism evidence="5 6">
    <name type="scientific">Ampelomyces quisqualis</name>
    <name type="common">Powdery mildew agent</name>
    <dbReference type="NCBI Taxonomy" id="50730"/>
    <lineage>
        <taxon>Eukaryota</taxon>
        <taxon>Fungi</taxon>
        <taxon>Dikarya</taxon>
        <taxon>Ascomycota</taxon>
        <taxon>Pezizomycotina</taxon>
        <taxon>Dothideomycetes</taxon>
        <taxon>Pleosporomycetidae</taxon>
        <taxon>Pleosporales</taxon>
        <taxon>Pleosporineae</taxon>
        <taxon>Phaeosphaeriaceae</taxon>
        <taxon>Ampelomyces</taxon>
    </lineage>
</organism>
<dbReference type="GO" id="GO:0005763">
    <property type="term" value="C:mitochondrial small ribosomal subunit"/>
    <property type="evidence" value="ECO:0007669"/>
    <property type="project" value="TreeGrafter"/>
</dbReference>
<dbReference type="PANTHER" id="PTHR41237:SF1">
    <property type="entry name" value="SMALL RIBOSOMAL SUBUNIT PROTEIN BS21M"/>
    <property type="match status" value="1"/>
</dbReference>
<name>A0A6A5QEG4_AMPQU</name>
<dbReference type="PANTHER" id="PTHR41237">
    <property type="entry name" value="37S RIBOSOMAL PROTEIN MRP21, MITOCHONDRIAL"/>
    <property type="match status" value="1"/>
</dbReference>
<evidence type="ECO:0000256" key="1">
    <source>
        <dbReference type="ARBA" id="ARBA00006640"/>
    </source>
</evidence>
<feature type="compositionally biased region" description="Low complexity" evidence="4">
    <location>
        <begin position="137"/>
        <end position="147"/>
    </location>
</feature>
<dbReference type="OrthoDB" id="2501249at2759"/>
<sequence length="278" mass="30794">MSSRSLGELLLRPSPRARTSIRQTQTTRTSRMSPSWTARRCISNTPNQTAAQPQRDDDDELHHVPGVAANPQPPVEPQQAPVGRTPFDNEASSRLNVLFSGLPSQRRRPAQSAPPTQPTSNDEARAARGNHVFGADFSSPSSSGFRRPPNRGPPKLNFDDMATPIGMLDPNLSNKPSEAANLATQQEETFANYPRLNPTYGKTVDLDAGRGRDLVRGITMLGSLVARNKIKSEMMSQRFHERGGLRRKRLASLRWRARFKTGFTSITKRVSELTAKGW</sequence>
<comment type="similarity">
    <text evidence="1">Belongs to the bacterial ribosomal protein bS21 family.</text>
</comment>
<keyword evidence="3" id="KW-0687">Ribonucleoprotein</keyword>
<dbReference type="AlphaFoldDB" id="A0A6A5QEG4"/>
<proteinExistence type="inferred from homology"/>
<dbReference type="EMBL" id="ML979139">
    <property type="protein sequence ID" value="KAF1913206.1"/>
    <property type="molecule type" value="Genomic_DNA"/>
</dbReference>
<evidence type="ECO:0000256" key="3">
    <source>
        <dbReference type="ARBA" id="ARBA00023274"/>
    </source>
</evidence>
<feature type="region of interest" description="Disordered" evidence="4">
    <location>
        <begin position="101"/>
        <end position="176"/>
    </location>
</feature>
<evidence type="ECO:0000256" key="2">
    <source>
        <dbReference type="ARBA" id="ARBA00022980"/>
    </source>
</evidence>
<keyword evidence="6" id="KW-1185">Reference proteome</keyword>
<feature type="compositionally biased region" description="Low complexity" evidence="4">
    <location>
        <begin position="16"/>
        <end position="31"/>
    </location>
</feature>
<keyword evidence="2" id="KW-0689">Ribosomal protein</keyword>
<evidence type="ECO:0000313" key="5">
    <source>
        <dbReference type="EMBL" id="KAF1913206.1"/>
    </source>
</evidence>
<evidence type="ECO:0000256" key="4">
    <source>
        <dbReference type="SAM" id="MobiDB-lite"/>
    </source>
</evidence>
<dbReference type="GO" id="GO:0070124">
    <property type="term" value="P:mitochondrial translational initiation"/>
    <property type="evidence" value="ECO:0007669"/>
    <property type="project" value="TreeGrafter"/>
</dbReference>
<dbReference type="GO" id="GO:0003735">
    <property type="term" value="F:structural constituent of ribosome"/>
    <property type="evidence" value="ECO:0007669"/>
    <property type="project" value="InterPro"/>
</dbReference>
<evidence type="ECO:0000313" key="6">
    <source>
        <dbReference type="Proteomes" id="UP000800096"/>
    </source>
</evidence>
<feature type="compositionally biased region" description="Polar residues" evidence="4">
    <location>
        <begin position="32"/>
        <end position="52"/>
    </location>
</feature>